<dbReference type="CDD" id="cd06170">
    <property type="entry name" value="LuxR_C_like"/>
    <property type="match status" value="1"/>
</dbReference>
<reference evidence="5 6" key="1">
    <citation type="submission" date="2023-03" db="EMBL/GenBank/DDBJ databases">
        <authorList>
            <person name="Kaur S."/>
            <person name="Espinosa-Saiz D."/>
            <person name="Velazquez E."/>
            <person name="Menendez E."/>
            <person name="diCenzo G.C."/>
        </authorList>
    </citation>
    <scope>NUCLEOTIDE SEQUENCE [LARGE SCALE GENOMIC DNA]</scope>
    <source>
        <strain evidence="5 6">LMG 27395</strain>
    </source>
</reference>
<dbReference type="PRINTS" id="PR00038">
    <property type="entry name" value="HTHLUXR"/>
</dbReference>
<dbReference type="SUPFAM" id="SSF46894">
    <property type="entry name" value="C-terminal effector domain of the bipartite response regulators"/>
    <property type="match status" value="1"/>
</dbReference>
<dbReference type="SMART" id="SM00421">
    <property type="entry name" value="HTH_LUXR"/>
    <property type="match status" value="1"/>
</dbReference>
<dbReference type="PROSITE" id="PS00622">
    <property type="entry name" value="HTH_LUXR_1"/>
    <property type="match status" value="1"/>
</dbReference>
<dbReference type="InterPro" id="IPR036693">
    <property type="entry name" value="TF_LuxR_autoind-bd_dom_sf"/>
</dbReference>
<dbReference type="RefSeq" id="WP_280731028.1">
    <property type="nucleotide sequence ID" value="NZ_CP120367.1"/>
</dbReference>
<organism evidence="5 6">
    <name type="scientific">Sinorhizobium numidicum</name>
    <dbReference type="NCBI Taxonomy" id="680248"/>
    <lineage>
        <taxon>Bacteria</taxon>
        <taxon>Pseudomonadati</taxon>
        <taxon>Pseudomonadota</taxon>
        <taxon>Alphaproteobacteria</taxon>
        <taxon>Hyphomicrobiales</taxon>
        <taxon>Rhizobiaceae</taxon>
        <taxon>Sinorhizobium/Ensifer group</taxon>
        <taxon>Sinorhizobium</taxon>
    </lineage>
</organism>
<dbReference type="EMBL" id="CP120370">
    <property type="protein sequence ID" value="WEX80327.1"/>
    <property type="molecule type" value="Genomic_DNA"/>
</dbReference>
<dbReference type="Pfam" id="PF03472">
    <property type="entry name" value="Autoind_bind"/>
    <property type="match status" value="1"/>
</dbReference>
<evidence type="ECO:0000259" key="4">
    <source>
        <dbReference type="PROSITE" id="PS50043"/>
    </source>
</evidence>
<accession>A0ABY8CS83</accession>
<keyword evidence="2" id="KW-0238">DNA-binding</keyword>
<evidence type="ECO:0000256" key="1">
    <source>
        <dbReference type="ARBA" id="ARBA00023015"/>
    </source>
</evidence>
<dbReference type="InterPro" id="IPR036388">
    <property type="entry name" value="WH-like_DNA-bd_sf"/>
</dbReference>
<proteinExistence type="predicted"/>
<name>A0ABY8CS83_9HYPH</name>
<dbReference type="PANTHER" id="PTHR44688:SF16">
    <property type="entry name" value="DNA-BINDING TRANSCRIPTIONAL ACTIVATOR DEVR_DOSR"/>
    <property type="match status" value="1"/>
</dbReference>
<dbReference type="InterPro" id="IPR000792">
    <property type="entry name" value="Tscrpt_reg_LuxR_C"/>
</dbReference>
<sequence>MLDEIGTIRRQFTAHQTLDGRIDQIFEAMKGIGFEALIYDYTPVPFDLNGEILIPSLLKLRNISDDMHEYWFDRGYFRIDPVQQVALRTSTPFFWNYDADADTPINRFIGEDTAPVARYLSERDMSTGVTVPVHMPRGDYATVTGVRFGGNKDFERDALRYIADFNLLAHIFHETAYSLFDSEALGIGKFRLTDRERECLRYSAEGYSAKEISRIIDRSVPTVVMHLNAAAKKLGAKNRTQAVVRATHYRLLEARPSYNL</sequence>
<dbReference type="InterPro" id="IPR016032">
    <property type="entry name" value="Sig_transdc_resp-reg_C-effctor"/>
</dbReference>
<dbReference type="Proteomes" id="UP001235547">
    <property type="component" value="Chromosome 2"/>
</dbReference>
<gene>
    <name evidence="5" type="ORF">PYH38_001752</name>
</gene>
<protein>
    <submittedName>
        <fullName evidence="5">LuxR family transcriptional regulator</fullName>
    </submittedName>
</protein>
<evidence type="ECO:0000256" key="3">
    <source>
        <dbReference type="ARBA" id="ARBA00023163"/>
    </source>
</evidence>
<keyword evidence="6" id="KW-1185">Reference proteome</keyword>
<dbReference type="Pfam" id="PF00196">
    <property type="entry name" value="GerE"/>
    <property type="match status" value="1"/>
</dbReference>
<dbReference type="Gene3D" id="1.10.10.10">
    <property type="entry name" value="Winged helix-like DNA-binding domain superfamily/Winged helix DNA-binding domain"/>
    <property type="match status" value="1"/>
</dbReference>
<dbReference type="InterPro" id="IPR005143">
    <property type="entry name" value="TF_LuxR_autoind-bd_dom"/>
</dbReference>
<keyword evidence="1" id="KW-0805">Transcription regulation</keyword>
<dbReference type="SUPFAM" id="SSF75516">
    <property type="entry name" value="Pheromone-binding domain of LuxR-like quorum-sensing transcription factors"/>
    <property type="match status" value="1"/>
</dbReference>
<dbReference type="PANTHER" id="PTHR44688">
    <property type="entry name" value="DNA-BINDING TRANSCRIPTIONAL ACTIVATOR DEVR_DOSR"/>
    <property type="match status" value="1"/>
</dbReference>
<evidence type="ECO:0000313" key="6">
    <source>
        <dbReference type="Proteomes" id="UP001235547"/>
    </source>
</evidence>
<evidence type="ECO:0000256" key="2">
    <source>
        <dbReference type="ARBA" id="ARBA00023125"/>
    </source>
</evidence>
<feature type="domain" description="HTH luxR-type" evidence="4">
    <location>
        <begin position="185"/>
        <end position="250"/>
    </location>
</feature>
<dbReference type="PROSITE" id="PS50043">
    <property type="entry name" value="HTH_LUXR_2"/>
    <property type="match status" value="1"/>
</dbReference>
<keyword evidence="3" id="KW-0804">Transcription</keyword>
<evidence type="ECO:0000313" key="5">
    <source>
        <dbReference type="EMBL" id="WEX80327.1"/>
    </source>
</evidence>
<dbReference type="Gene3D" id="3.30.450.80">
    <property type="entry name" value="Transcription factor LuxR-like, autoinducer-binding domain"/>
    <property type="match status" value="1"/>
</dbReference>